<gene>
    <name evidence="6" type="ORF">GCM10017581_102110</name>
</gene>
<sequence>MSLLTRRATGALLALLGIALPPVAAAATMPAVAAVTDAPPLFLGAAALVLAASAYGLARAAARLVLAPRRRTAAALLAGVAWIGVAAAVVLPAGPHPAAGAVPAQVRFWSLPTGSRIAYVHAAAATGGAREPVVFLHGGPGTPGEGLPSVTAALVAAGFDVYAYDQLGAGRSNRLSDVNGYTVARHVADLEAIRIQLGVERLILVGQSWGASLAAQYLAAHPAAVRAVVFTGPGPIWPGAGHAIAANQPDRYRELLITFLGTLR</sequence>
<evidence type="ECO:0000313" key="6">
    <source>
        <dbReference type="EMBL" id="GLL08448.1"/>
    </source>
</evidence>
<dbReference type="PRINTS" id="PR00793">
    <property type="entry name" value="PROAMNOPTASE"/>
</dbReference>
<name>A0A9W6KW76_9ACTN</name>
<keyword evidence="3" id="KW-0472">Membrane</keyword>
<keyword evidence="2" id="KW-0378">Hydrolase</keyword>
<reference evidence="6" key="2">
    <citation type="submission" date="2023-01" db="EMBL/GenBank/DDBJ databases">
        <authorList>
            <person name="Sun Q."/>
            <person name="Evtushenko L."/>
        </authorList>
    </citation>
    <scope>NUCLEOTIDE SEQUENCE</scope>
    <source>
        <strain evidence="6">VKM Ac-1321</strain>
    </source>
</reference>
<keyword evidence="3" id="KW-0812">Transmembrane</keyword>
<keyword evidence="4" id="KW-0732">Signal</keyword>
<feature type="domain" description="AB hydrolase-1" evidence="5">
    <location>
        <begin position="132"/>
        <end position="253"/>
    </location>
</feature>
<dbReference type="PANTHER" id="PTHR43194:SF2">
    <property type="entry name" value="PEROXISOMAL MEMBRANE PROTEIN LPX1"/>
    <property type="match status" value="1"/>
</dbReference>
<accession>A0A9W6KW76</accession>
<reference evidence="6" key="1">
    <citation type="journal article" date="2014" name="Int. J. Syst. Evol. Microbiol.">
        <title>Complete genome sequence of Corynebacterium casei LMG S-19264T (=DSM 44701T), isolated from a smear-ripened cheese.</title>
        <authorList>
            <consortium name="US DOE Joint Genome Institute (JGI-PGF)"/>
            <person name="Walter F."/>
            <person name="Albersmeier A."/>
            <person name="Kalinowski J."/>
            <person name="Ruckert C."/>
        </authorList>
    </citation>
    <scope>NUCLEOTIDE SEQUENCE</scope>
    <source>
        <strain evidence="6">VKM Ac-1321</strain>
    </source>
</reference>
<keyword evidence="7" id="KW-1185">Reference proteome</keyword>
<proteinExistence type="inferred from homology"/>
<dbReference type="SUPFAM" id="SSF53474">
    <property type="entry name" value="alpha/beta-Hydrolases"/>
    <property type="match status" value="1"/>
</dbReference>
<protein>
    <recommendedName>
        <fullName evidence="5">AB hydrolase-1 domain-containing protein</fullName>
    </recommendedName>
</protein>
<dbReference type="PANTHER" id="PTHR43194">
    <property type="entry name" value="HYDROLASE ALPHA/BETA FOLD FAMILY"/>
    <property type="match status" value="1"/>
</dbReference>
<feature type="chain" id="PRO_5040985572" description="AB hydrolase-1 domain-containing protein" evidence="4">
    <location>
        <begin position="27"/>
        <end position="264"/>
    </location>
</feature>
<dbReference type="AlphaFoldDB" id="A0A9W6KW76"/>
<feature type="transmembrane region" description="Helical" evidence="3">
    <location>
        <begin position="41"/>
        <end position="62"/>
    </location>
</feature>
<dbReference type="RefSeq" id="WP_271190358.1">
    <property type="nucleotide sequence ID" value="NZ_BSFP01000148.1"/>
</dbReference>
<dbReference type="InterPro" id="IPR000073">
    <property type="entry name" value="AB_hydrolase_1"/>
</dbReference>
<evidence type="ECO:0000256" key="1">
    <source>
        <dbReference type="ARBA" id="ARBA00010088"/>
    </source>
</evidence>
<dbReference type="InterPro" id="IPR050228">
    <property type="entry name" value="Carboxylesterase_BioH"/>
</dbReference>
<dbReference type="GO" id="GO:0004177">
    <property type="term" value="F:aminopeptidase activity"/>
    <property type="evidence" value="ECO:0007669"/>
    <property type="project" value="UniProtKB-EC"/>
</dbReference>
<dbReference type="InterPro" id="IPR002410">
    <property type="entry name" value="Peptidase_S33"/>
</dbReference>
<evidence type="ECO:0000256" key="4">
    <source>
        <dbReference type="SAM" id="SignalP"/>
    </source>
</evidence>
<keyword evidence="3" id="KW-1133">Transmembrane helix</keyword>
<comment type="caution">
    <text evidence="6">The sequence shown here is derived from an EMBL/GenBank/DDBJ whole genome shotgun (WGS) entry which is preliminary data.</text>
</comment>
<dbReference type="Proteomes" id="UP001143480">
    <property type="component" value="Unassembled WGS sequence"/>
</dbReference>
<evidence type="ECO:0000259" key="5">
    <source>
        <dbReference type="Pfam" id="PF00561"/>
    </source>
</evidence>
<comment type="similarity">
    <text evidence="1">Belongs to the peptidase S33 family.</text>
</comment>
<dbReference type="GO" id="GO:0006508">
    <property type="term" value="P:proteolysis"/>
    <property type="evidence" value="ECO:0007669"/>
    <property type="project" value="InterPro"/>
</dbReference>
<feature type="signal peptide" evidence="4">
    <location>
        <begin position="1"/>
        <end position="26"/>
    </location>
</feature>
<dbReference type="Pfam" id="PF00561">
    <property type="entry name" value="Abhydrolase_1"/>
    <property type="match status" value="1"/>
</dbReference>
<dbReference type="Gene3D" id="3.40.50.1820">
    <property type="entry name" value="alpha/beta hydrolase"/>
    <property type="match status" value="1"/>
</dbReference>
<organism evidence="6 7">
    <name type="scientific">Dactylosporangium matsuzakiense</name>
    <dbReference type="NCBI Taxonomy" id="53360"/>
    <lineage>
        <taxon>Bacteria</taxon>
        <taxon>Bacillati</taxon>
        <taxon>Actinomycetota</taxon>
        <taxon>Actinomycetes</taxon>
        <taxon>Micromonosporales</taxon>
        <taxon>Micromonosporaceae</taxon>
        <taxon>Dactylosporangium</taxon>
    </lineage>
</organism>
<dbReference type="InterPro" id="IPR029058">
    <property type="entry name" value="AB_hydrolase_fold"/>
</dbReference>
<evidence type="ECO:0000256" key="3">
    <source>
        <dbReference type="SAM" id="Phobius"/>
    </source>
</evidence>
<dbReference type="EMBL" id="BSFP01000148">
    <property type="protein sequence ID" value="GLL08448.1"/>
    <property type="molecule type" value="Genomic_DNA"/>
</dbReference>
<evidence type="ECO:0000256" key="2">
    <source>
        <dbReference type="ARBA" id="ARBA00022801"/>
    </source>
</evidence>
<feature type="transmembrane region" description="Helical" evidence="3">
    <location>
        <begin position="74"/>
        <end position="94"/>
    </location>
</feature>
<evidence type="ECO:0000313" key="7">
    <source>
        <dbReference type="Proteomes" id="UP001143480"/>
    </source>
</evidence>